<feature type="compositionally biased region" description="Low complexity" evidence="2">
    <location>
        <begin position="19"/>
        <end position="48"/>
    </location>
</feature>
<feature type="coiled-coil region" evidence="1">
    <location>
        <begin position="358"/>
        <end position="457"/>
    </location>
</feature>
<evidence type="ECO:0000256" key="1">
    <source>
        <dbReference type="SAM" id="Coils"/>
    </source>
</evidence>
<accession>A0ABU4N530</accession>
<dbReference type="InterPro" id="IPR021235">
    <property type="entry name" value="DUF2637"/>
</dbReference>
<dbReference type="RefSeq" id="WP_319703531.1">
    <property type="nucleotide sequence ID" value="NZ_JARAWJ010000067.1"/>
</dbReference>
<keyword evidence="5" id="KW-1185">Reference proteome</keyword>
<evidence type="ECO:0000313" key="5">
    <source>
        <dbReference type="Proteomes" id="UP001282474"/>
    </source>
</evidence>
<feature type="transmembrane region" description="Helical" evidence="3">
    <location>
        <begin position="62"/>
        <end position="83"/>
    </location>
</feature>
<dbReference type="PANTHER" id="PTHR23242:SF9">
    <property type="entry name" value="TRANSCRIPTION FACTOR HOXA13"/>
    <property type="match status" value="1"/>
</dbReference>
<evidence type="ECO:0000256" key="2">
    <source>
        <dbReference type="SAM" id="MobiDB-lite"/>
    </source>
</evidence>
<dbReference type="Proteomes" id="UP001282474">
    <property type="component" value="Unassembled WGS sequence"/>
</dbReference>
<dbReference type="PANTHER" id="PTHR23242">
    <property type="entry name" value="TRANSCRIPTION FACTOR HOXA13"/>
    <property type="match status" value="1"/>
</dbReference>
<proteinExistence type="predicted"/>
<keyword evidence="3" id="KW-0812">Transmembrane</keyword>
<dbReference type="EMBL" id="JARAWJ010000067">
    <property type="protein sequence ID" value="MDX3044072.1"/>
    <property type="molecule type" value="Genomic_DNA"/>
</dbReference>
<name>A0ABU4N530_9ACTN</name>
<feature type="region of interest" description="Disordered" evidence="2">
    <location>
        <begin position="19"/>
        <end position="56"/>
    </location>
</feature>
<keyword evidence="3" id="KW-0472">Membrane</keyword>
<comment type="caution">
    <text evidence="4">The sequence shown here is derived from an EMBL/GenBank/DDBJ whole genome shotgun (WGS) entry which is preliminary data.</text>
</comment>
<gene>
    <name evidence="4" type="ORF">PV383_43970</name>
</gene>
<protein>
    <submittedName>
        <fullName evidence="4">DUF2637 domain-containing protein</fullName>
    </submittedName>
</protein>
<dbReference type="Pfam" id="PF10935">
    <property type="entry name" value="DUF2637"/>
    <property type="match status" value="1"/>
</dbReference>
<keyword evidence="1" id="KW-0175">Coiled coil</keyword>
<feature type="transmembrane region" description="Helical" evidence="3">
    <location>
        <begin position="95"/>
        <end position="116"/>
    </location>
</feature>
<organism evidence="4 5">
    <name type="scientific">Streptomyces caniscabiei</name>
    <dbReference type="NCBI Taxonomy" id="2746961"/>
    <lineage>
        <taxon>Bacteria</taxon>
        <taxon>Bacillati</taxon>
        <taxon>Actinomycetota</taxon>
        <taxon>Actinomycetes</taxon>
        <taxon>Kitasatosporales</taxon>
        <taxon>Streptomycetaceae</taxon>
        <taxon>Streptomyces</taxon>
    </lineage>
</organism>
<evidence type="ECO:0000256" key="3">
    <source>
        <dbReference type="SAM" id="Phobius"/>
    </source>
</evidence>
<keyword evidence="3" id="KW-1133">Transmembrane helix</keyword>
<reference evidence="4 5" key="1">
    <citation type="journal article" date="2023" name="Microb. Genom.">
        <title>Mesoterricola silvestris gen. nov., sp. nov., Mesoterricola sediminis sp. nov., Geothrix oryzae sp. nov., Geothrix edaphica sp. nov., Geothrix rubra sp. nov., and Geothrix limicola sp. nov., six novel members of Acidobacteriota isolated from soils.</title>
        <authorList>
            <person name="Weisberg A.J."/>
            <person name="Pearce E."/>
            <person name="Kramer C.G."/>
            <person name="Chang J.H."/>
            <person name="Clarke C.R."/>
        </authorList>
    </citation>
    <scope>NUCLEOTIDE SEQUENCE [LARGE SCALE GENOMIC DNA]</scope>
    <source>
        <strain evidence="4 5">NE20-4-1</strain>
    </source>
</reference>
<sequence>MKLATLPAVPAPAVTVPGAPSTVPAAQEPASAPAPTASATPAIVPAAPESASDKAGRRSDRALTAVALVGGTILAGIGFTGSYKTLRDLAFDRGFGSFAYVFPVGIDAGIVVLYALDLYLIRRHTPWPIVRTVAHLLTVATVVFNAAAAEGGVTGDPIGTAMHAVIPALFIVAVEAARRAFVKASDTETGHDSQTVPLARWVLSPGRTAALWRRMKLWNTSSYQDTVQIEQERTVYAAMLQRKYGRGWRRRAQADEMLPLTMARYGLTVDQALALPREAKEAEQLRIEQDERLQLEAEARAEQRAAERRMASIRTKSDVRSAEIAAQADENAAVAQARATVTEAQAAAEAQARIAQQAAQAIESADAAEARRRAAEAERGAAEARARAAEVERVAAEAEQAAAEARRRAEENDRQAAFVEAERRDAEMAAAEAKRRAAEARARAAEVELRAVEAEDAARLSPKERAARKVARIVLTQHTGHVDQLPLAAITDAFGVSESTASEYRKEAGALIAGGYRIH</sequence>
<feature type="transmembrane region" description="Helical" evidence="3">
    <location>
        <begin position="128"/>
        <end position="148"/>
    </location>
</feature>
<evidence type="ECO:0000313" key="4">
    <source>
        <dbReference type="EMBL" id="MDX3044072.1"/>
    </source>
</evidence>